<comment type="similarity">
    <text evidence="2">Belongs to the glycosyl hydrolase 18 family. Chitinase class II subfamily.</text>
</comment>
<dbReference type="GO" id="GO:0016787">
    <property type="term" value="F:hydrolase activity"/>
    <property type="evidence" value="ECO:0007669"/>
    <property type="project" value="UniProtKB-KW"/>
</dbReference>
<dbReference type="Gene3D" id="3.20.20.80">
    <property type="entry name" value="Glycosidases"/>
    <property type="match status" value="1"/>
</dbReference>
<dbReference type="InterPro" id="IPR013783">
    <property type="entry name" value="Ig-like_fold"/>
</dbReference>
<keyword evidence="13" id="KW-1185">Reference proteome</keyword>
<evidence type="ECO:0000256" key="10">
    <source>
        <dbReference type="SAM" id="SignalP"/>
    </source>
</evidence>
<evidence type="ECO:0000313" key="12">
    <source>
        <dbReference type="EMBL" id="MFC4307969.1"/>
    </source>
</evidence>
<feature type="chain" id="PRO_5047500093" description="chitinase" evidence="10">
    <location>
        <begin position="28"/>
        <end position="599"/>
    </location>
</feature>
<keyword evidence="4 9" id="KW-0378">Hydrolase</keyword>
<sequence length="599" mass="63799">MTASIARAPWGIVAAFFWLLYSSASLAQTQPCPFPAWSSSAVYVGGNRVTYQNVAYEAKWWTQNEIPSQSGEWDVWRRLWACSGGGTNQLPTANAGADRSIAPGAAASLQGSGSDTDGTIVSYLWTQTAGPAITLSGANTANASFTAPQVTTSTALTFRLTVTDNQGGTGSDGVTITVTTGTNPGGGKQVGSYFTQWGIYGRNYHVKNVDTSGAAAKLTFINYAFGNVYDDGRCNIITRAESGNGDGGDAYADYQKSYDAASSVDGVGDTWDQPLKGNFNQLKKLKARHPQIKLFISLGGWTWSKNFSRYSTTAAARQTMVSSCIDIYIKGNLPVGDGAGGVGAAAGVFDGIDIDWEYPGGGGQPYNTVSPDDKHNFTLLLAEFRRQLTALSSQTGRQYYLTIAAGAGTDKIDNTEPAQYSQSLDWINLMNYDYHGGFEPQGPTNFQSNLYMDPNNPATGVAKTYATENAVNKLLAAGVPAQKIVVGIPLYGRGWTGVPNGGVNGLYQPATGPAPGTYEAGIEDYKVLAPRNAPKFYHPITKQLWTYNGSQFWSFDDATVIATKAAYVNSLGLGGLFSWSLDGDDASATLVKETAKVRQ</sequence>
<organism evidence="12 13">
    <name type="scientific">Steroidobacter flavus</name>
    <dbReference type="NCBI Taxonomy" id="1842136"/>
    <lineage>
        <taxon>Bacteria</taxon>
        <taxon>Pseudomonadati</taxon>
        <taxon>Pseudomonadota</taxon>
        <taxon>Gammaproteobacteria</taxon>
        <taxon>Steroidobacterales</taxon>
        <taxon>Steroidobacteraceae</taxon>
        <taxon>Steroidobacter</taxon>
    </lineage>
</organism>
<proteinExistence type="inferred from homology"/>
<dbReference type="SMART" id="SM00636">
    <property type="entry name" value="Glyco_18"/>
    <property type="match status" value="1"/>
</dbReference>
<dbReference type="Proteomes" id="UP001595904">
    <property type="component" value="Unassembled WGS sequence"/>
</dbReference>
<dbReference type="InterPro" id="IPR001579">
    <property type="entry name" value="Glyco_hydro_18_chit_AS"/>
</dbReference>
<dbReference type="PANTHER" id="PTHR11177">
    <property type="entry name" value="CHITINASE"/>
    <property type="match status" value="1"/>
</dbReference>
<evidence type="ECO:0000256" key="1">
    <source>
        <dbReference type="ARBA" id="ARBA00000822"/>
    </source>
</evidence>
<comment type="caution">
    <text evidence="12">The sequence shown here is derived from an EMBL/GenBank/DDBJ whole genome shotgun (WGS) entry which is preliminary data.</text>
</comment>
<evidence type="ECO:0000256" key="6">
    <source>
        <dbReference type="ARBA" id="ARBA00023277"/>
    </source>
</evidence>
<dbReference type="RefSeq" id="WP_380594695.1">
    <property type="nucleotide sequence ID" value="NZ_JBHSDU010000001.1"/>
</dbReference>
<evidence type="ECO:0000256" key="8">
    <source>
        <dbReference type="ARBA" id="ARBA00023326"/>
    </source>
</evidence>
<keyword evidence="6" id="KW-0119">Carbohydrate metabolism</keyword>
<comment type="catalytic activity">
    <reaction evidence="1">
        <text>Random endo-hydrolysis of N-acetyl-beta-D-glucosaminide (1-&gt;4)-beta-linkages in chitin and chitodextrins.</text>
        <dbReference type="EC" id="3.2.1.14"/>
    </reaction>
</comment>
<dbReference type="Pfam" id="PF02839">
    <property type="entry name" value="CBM_5_12"/>
    <property type="match status" value="1"/>
</dbReference>
<dbReference type="InterPro" id="IPR001223">
    <property type="entry name" value="Glyco_hydro18_cat"/>
</dbReference>
<dbReference type="EMBL" id="JBHSDU010000001">
    <property type="protein sequence ID" value="MFC4307969.1"/>
    <property type="molecule type" value="Genomic_DNA"/>
</dbReference>
<feature type="signal peptide" evidence="10">
    <location>
        <begin position="1"/>
        <end position="27"/>
    </location>
</feature>
<dbReference type="CDD" id="cd12215">
    <property type="entry name" value="ChiC_BD"/>
    <property type="match status" value="1"/>
</dbReference>
<dbReference type="Gene3D" id="3.10.50.10">
    <property type="match status" value="1"/>
</dbReference>
<evidence type="ECO:0000256" key="5">
    <source>
        <dbReference type="ARBA" id="ARBA00023024"/>
    </source>
</evidence>
<evidence type="ECO:0000256" key="3">
    <source>
        <dbReference type="ARBA" id="ARBA00012729"/>
    </source>
</evidence>
<name>A0ABV8SK15_9GAMM</name>
<protein>
    <recommendedName>
        <fullName evidence="3">chitinase</fullName>
        <ecNumber evidence="3">3.2.1.14</ecNumber>
    </recommendedName>
</protein>
<keyword evidence="5" id="KW-0146">Chitin degradation</keyword>
<evidence type="ECO:0000256" key="9">
    <source>
        <dbReference type="RuleBase" id="RU000489"/>
    </source>
</evidence>
<dbReference type="InterPro" id="IPR035986">
    <property type="entry name" value="PKD_dom_sf"/>
</dbReference>
<dbReference type="Gene3D" id="2.10.10.20">
    <property type="entry name" value="Carbohydrate-binding module superfamily 5/12"/>
    <property type="match status" value="1"/>
</dbReference>
<dbReference type="Pfam" id="PF00704">
    <property type="entry name" value="Glyco_hydro_18"/>
    <property type="match status" value="1"/>
</dbReference>
<dbReference type="SUPFAM" id="SSF51055">
    <property type="entry name" value="Carbohydrate binding domain"/>
    <property type="match status" value="1"/>
</dbReference>
<keyword evidence="8" id="KW-0624">Polysaccharide degradation</keyword>
<evidence type="ECO:0000259" key="11">
    <source>
        <dbReference type="PROSITE" id="PS51910"/>
    </source>
</evidence>
<keyword evidence="7 9" id="KW-0326">Glycosidase</keyword>
<dbReference type="SUPFAM" id="SSF49299">
    <property type="entry name" value="PKD domain"/>
    <property type="match status" value="1"/>
</dbReference>
<dbReference type="SMART" id="SM00495">
    <property type="entry name" value="ChtBD3"/>
    <property type="match status" value="1"/>
</dbReference>
<evidence type="ECO:0000256" key="2">
    <source>
        <dbReference type="ARBA" id="ARBA00009121"/>
    </source>
</evidence>
<dbReference type="SUPFAM" id="SSF51445">
    <property type="entry name" value="(Trans)glycosidases"/>
    <property type="match status" value="1"/>
</dbReference>
<dbReference type="InterPro" id="IPR050314">
    <property type="entry name" value="Glycosyl_Hydrlase_18"/>
</dbReference>
<dbReference type="CDD" id="cd00146">
    <property type="entry name" value="PKD"/>
    <property type="match status" value="1"/>
</dbReference>
<dbReference type="CDD" id="cd06548">
    <property type="entry name" value="GH18_chitinase"/>
    <property type="match status" value="1"/>
</dbReference>
<dbReference type="SUPFAM" id="SSF54556">
    <property type="entry name" value="Chitinase insertion domain"/>
    <property type="match status" value="1"/>
</dbReference>
<dbReference type="PROSITE" id="PS01095">
    <property type="entry name" value="GH18_1"/>
    <property type="match status" value="1"/>
</dbReference>
<dbReference type="PROSITE" id="PS51910">
    <property type="entry name" value="GH18_2"/>
    <property type="match status" value="1"/>
</dbReference>
<evidence type="ECO:0000256" key="7">
    <source>
        <dbReference type="ARBA" id="ARBA00023295"/>
    </source>
</evidence>
<evidence type="ECO:0000313" key="13">
    <source>
        <dbReference type="Proteomes" id="UP001595904"/>
    </source>
</evidence>
<dbReference type="Gene3D" id="2.60.40.10">
    <property type="entry name" value="Immunoglobulins"/>
    <property type="match status" value="1"/>
</dbReference>
<dbReference type="EC" id="3.2.1.14" evidence="3"/>
<feature type="domain" description="GH18" evidence="11">
    <location>
        <begin position="188"/>
        <end position="599"/>
    </location>
</feature>
<evidence type="ECO:0000256" key="4">
    <source>
        <dbReference type="ARBA" id="ARBA00022801"/>
    </source>
</evidence>
<gene>
    <name evidence="12" type="ORF">ACFPN2_02640</name>
</gene>
<dbReference type="InterPro" id="IPR029070">
    <property type="entry name" value="Chitinase_insertion_sf"/>
</dbReference>
<dbReference type="InterPro" id="IPR003610">
    <property type="entry name" value="CBM5/12"/>
</dbReference>
<keyword evidence="10" id="KW-0732">Signal</keyword>
<reference evidence="13" key="1">
    <citation type="journal article" date="2019" name="Int. J. Syst. Evol. Microbiol.">
        <title>The Global Catalogue of Microorganisms (GCM) 10K type strain sequencing project: providing services to taxonomists for standard genome sequencing and annotation.</title>
        <authorList>
            <consortium name="The Broad Institute Genomics Platform"/>
            <consortium name="The Broad Institute Genome Sequencing Center for Infectious Disease"/>
            <person name="Wu L."/>
            <person name="Ma J."/>
        </authorList>
    </citation>
    <scope>NUCLEOTIDE SEQUENCE [LARGE SCALE GENOMIC DNA]</scope>
    <source>
        <strain evidence="13">CGMCC 1.10759</strain>
    </source>
</reference>
<dbReference type="InterPro" id="IPR036573">
    <property type="entry name" value="CBM_sf_5/12"/>
</dbReference>
<accession>A0ABV8SK15</accession>
<dbReference type="InterPro" id="IPR017853">
    <property type="entry name" value="GH"/>
</dbReference>
<dbReference type="InterPro" id="IPR011583">
    <property type="entry name" value="Chitinase_II/V-like_cat"/>
</dbReference>
<dbReference type="PANTHER" id="PTHR11177:SF317">
    <property type="entry name" value="CHITINASE 12-RELATED"/>
    <property type="match status" value="1"/>
</dbReference>
<dbReference type="Pfam" id="PF22352">
    <property type="entry name" value="K319L-like_PKD"/>
    <property type="match status" value="1"/>
</dbReference>